<dbReference type="GO" id="GO:0008270">
    <property type="term" value="F:zinc ion binding"/>
    <property type="evidence" value="ECO:0007669"/>
    <property type="project" value="UniProtKB-KW"/>
</dbReference>
<feature type="compositionally biased region" description="Low complexity" evidence="12">
    <location>
        <begin position="67"/>
        <end position="77"/>
    </location>
</feature>
<feature type="binding site" evidence="9">
    <location>
        <position position="249"/>
    </location>
    <ligand>
        <name>Zn(2+)</name>
        <dbReference type="ChEBI" id="CHEBI:29105"/>
        <label>2</label>
    </ligand>
</feature>
<dbReference type="Gene3D" id="3.30.40.10">
    <property type="entry name" value="Zinc/RING finger domain, C3HC4 (zinc finger)"/>
    <property type="match status" value="1"/>
</dbReference>
<dbReference type="InterPro" id="IPR019787">
    <property type="entry name" value="Znf_PHD-finger"/>
</dbReference>
<dbReference type="InterPro" id="IPR013083">
    <property type="entry name" value="Znf_RING/FYVE/PHD"/>
</dbReference>
<comment type="function">
    <text evidence="11">Component of an histone acetyltransferase complex.</text>
</comment>
<gene>
    <name evidence="14" type="ORF">INT44_003119</name>
</gene>
<feature type="region of interest" description="Disordered" evidence="12">
    <location>
        <begin position="189"/>
        <end position="225"/>
    </location>
</feature>
<sequence>MSVSIADLFEDYLETYLVNLTPNSALHNLPSEMDQNMHELRTMDEEFQKLRETYTKHRRSYTKQTRPTANSPASTPVSPSPPPINLVASRLQIEKEYKVAMQKQDNKIDLAMRMYDLISRHIERLDSQITKSGVSGVDWIGTKKEALSNDKLFMDHGKLSEIRLGMERILFCSRRLMVMTVNEMNAGLTHKRPHGLVPSSSRKSNRTAHSSRPNPNQAGSDGVPDLDIDPNEPTYCYCNQVSFGDMVACDSESCEREWFHYQCVGLVEPPAGKWYCDDCLEDMNMRKRMRRSPSSVSFN</sequence>
<name>A0A8H7UM80_9FUNG</name>
<keyword evidence="4 10" id="KW-0863">Zinc-finger</keyword>
<proteinExistence type="inferred from homology"/>
<dbReference type="InterPro" id="IPR028651">
    <property type="entry name" value="ING_fam"/>
</dbReference>
<comment type="similarity">
    <text evidence="2 11">Belongs to the ING family.</text>
</comment>
<dbReference type="PROSITE" id="PS50016">
    <property type="entry name" value="ZF_PHD_2"/>
    <property type="match status" value="1"/>
</dbReference>
<evidence type="ECO:0000256" key="11">
    <source>
        <dbReference type="RuleBase" id="RU361213"/>
    </source>
</evidence>
<comment type="domain">
    <text evidence="11">The PHD-type zinc finger mediates the binding to H3K4me3.</text>
</comment>
<dbReference type="CDD" id="cd15505">
    <property type="entry name" value="PHD_ING"/>
    <property type="match status" value="1"/>
</dbReference>
<feature type="site" description="Histone H3K4me3 binding" evidence="8">
    <location>
        <position position="250"/>
    </location>
</feature>
<dbReference type="InterPro" id="IPR024610">
    <property type="entry name" value="ING_N_histone-binding"/>
</dbReference>
<dbReference type="AlphaFoldDB" id="A0A8H7UM80"/>
<feature type="binding site" evidence="9">
    <location>
        <position position="276"/>
    </location>
    <ligand>
        <name>Zn(2+)</name>
        <dbReference type="ChEBI" id="CHEBI:29105"/>
        <label>2</label>
    </ligand>
</feature>
<dbReference type="SMART" id="SM00249">
    <property type="entry name" value="PHD"/>
    <property type="match status" value="1"/>
</dbReference>
<keyword evidence="3 9" id="KW-0479">Metal-binding</keyword>
<evidence type="ECO:0000256" key="6">
    <source>
        <dbReference type="ARBA" id="ARBA00022853"/>
    </source>
</evidence>
<feature type="binding site" evidence="9">
    <location>
        <position position="279"/>
    </location>
    <ligand>
        <name>Zn(2+)</name>
        <dbReference type="ChEBI" id="CHEBI:29105"/>
        <label>2</label>
    </ligand>
</feature>
<feature type="binding site" evidence="9">
    <location>
        <position position="254"/>
    </location>
    <ligand>
        <name>Zn(2+)</name>
        <dbReference type="ChEBI" id="CHEBI:29105"/>
        <label>2</label>
    </ligand>
</feature>
<accession>A0A8H7UM80</accession>
<keyword evidence="7 11" id="KW-0539">Nucleus</keyword>
<dbReference type="InterPro" id="IPR011011">
    <property type="entry name" value="Znf_FYVE_PHD"/>
</dbReference>
<feature type="site" description="Histone H3K4me3 binding" evidence="8">
    <location>
        <position position="235"/>
    </location>
</feature>
<protein>
    <recommendedName>
        <fullName evidence="11">Chromatin modification-related protein</fullName>
    </recommendedName>
</protein>
<evidence type="ECO:0000256" key="10">
    <source>
        <dbReference type="PROSITE-ProRule" id="PRU00146"/>
    </source>
</evidence>
<feature type="binding site" evidence="9">
    <location>
        <position position="236"/>
    </location>
    <ligand>
        <name>Zn(2+)</name>
        <dbReference type="ChEBI" id="CHEBI:29105"/>
        <label>1</label>
    </ligand>
</feature>
<dbReference type="PANTHER" id="PTHR10333">
    <property type="entry name" value="INHIBITOR OF GROWTH PROTEIN"/>
    <property type="match status" value="1"/>
</dbReference>
<evidence type="ECO:0000256" key="8">
    <source>
        <dbReference type="PIRSR" id="PIRSR628651-50"/>
    </source>
</evidence>
<comment type="subunit">
    <text evidence="11">Component of an histone acetyltransferase complex. Interacts with H3K4me3 and to a lesser extent with H3K4me2.</text>
</comment>
<dbReference type="PROSITE" id="PS01359">
    <property type="entry name" value="ZF_PHD_1"/>
    <property type="match status" value="1"/>
</dbReference>
<dbReference type="GO" id="GO:0006325">
    <property type="term" value="P:chromatin organization"/>
    <property type="evidence" value="ECO:0007669"/>
    <property type="project" value="UniProtKB-KW"/>
</dbReference>
<dbReference type="SMART" id="SM01408">
    <property type="entry name" value="ING"/>
    <property type="match status" value="1"/>
</dbReference>
<evidence type="ECO:0000259" key="13">
    <source>
        <dbReference type="PROSITE" id="PS50016"/>
    </source>
</evidence>
<dbReference type="Proteomes" id="UP000612746">
    <property type="component" value="Unassembled WGS sequence"/>
</dbReference>
<dbReference type="InterPro" id="IPR001965">
    <property type="entry name" value="Znf_PHD"/>
</dbReference>
<evidence type="ECO:0000256" key="3">
    <source>
        <dbReference type="ARBA" id="ARBA00022723"/>
    </source>
</evidence>
<dbReference type="CDD" id="cd16858">
    <property type="entry name" value="ING_ING3_Yng2p"/>
    <property type="match status" value="1"/>
</dbReference>
<evidence type="ECO:0000256" key="5">
    <source>
        <dbReference type="ARBA" id="ARBA00022833"/>
    </source>
</evidence>
<evidence type="ECO:0000256" key="1">
    <source>
        <dbReference type="ARBA" id="ARBA00004123"/>
    </source>
</evidence>
<feature type="binding site" evidence="9">
    <location>
        <position position="263"/>
    </location>
    <ligand>
        <name>Zn(2+)</name>
        <dbReference type="ChEBI" id="CHEBI:29105"/>
        <label>1</label>
    </ligand>
</feature>
<feature type="site" description="Histone H3K4me3 binding" evidence="8">
    <location>
        <position position="246"/>
    </location>
</feature>
<organism evidence="14 15">
    <name type="scientific">Umbelopsis vinacea</name>
    <dbReference type="NCBI Taxonomy" id="44442"/>
    <lineage>
        <taxon>Eukaryota</taxon>
        <taxon>Fungi</taxon>
        <taxon>Fungi incertae sedis</taxon>
        <taxon>Mucoromycota</taxon>
        <taxon>Mucoromycotina</taxon>
        <taxon>Umbelopsidomycetes</taxon>
        <taxon>Umbelopsidales</taxon>
        <taxon>Umbelopsidaceae</taxon>
        <taxon>Umbelopsis</taxon>
    </lineage>
</organism>
<feature type="region of interest" description="Disordered" evidence="12">
    <location>
        <begin position="55"/>
        <end position="83"/>
    </location>
</feature>
<comment type="caution">
    <text evidence="14">The sequence shown here is derived from an EMBL/GenBank/DDBJ whole genome shotgun (WGS) entry which is preliminary data.</text>
</comment>
<dbReference type="InterPro" id="IPR019786">
    <property type="entry name" value="Zinc_finger_PHD-type_CS"/>
</dbReference>
<dbReference type="Gene3D" id="6.10.140.1740">
    <property type="match status" value="1"/>
</dbReference>
<keyword evidence="5 9" id="KW-0862">Zinc</keyword>
<feature type="binding site" evidence="9">
    <location>
        <position position="260"/>
    </location>
    <ligand>
        <name>Zn(2+)</name>
        <dbReference type="ChEBI" id="CHEBI:29105"/>
        <label>1</label>
    </ligand>
</feature>
<evidence type="ECO:0000313" key="14">
    <source>
        <dbReference type="EMBL" id="KAG2186892.1"/>
    </source>
</evidence>
<dbReference type="PANTHER" id="PTHR10333:SF42">
    <property type="entry name" value="INHIBITOR OF GROWTH PROTEIN 5"/>
    <property type="match status" value="1"/>
</dbReference>
<dbReference type="SUPFAM" id="SSF57903">
    <property type="entry name" value="FYVE/PHD zinc finger"/>
    <property type="match status" value="1"/>
</dbReference>
<dbReference type="OrthoDB" id="5411773at2759"/>
<evidence type="ECO:0000256" key="7">
    <source>
        <dbReference type="ARBA" id="ARBA00023242"/>
    </source>
</evidence>
<evidence type="ECO:0000313" key="15">
    <source>
        <dbReference type="Proteomes" id="UP000612746"/>
    </source>
</evidence>
<evidence type="ECO:0000256" key="4">
    <source>
        <dbReference type="ARBA" id="ARBA00022771"/>
    </source>
</evidence>
<evidence type="ECO:0000256" key="9">
    <source>
        <dbReference type="PIRSR" id="PIRSR628651-51"/>
    </source>
</evidence>
<reference evidence="14" key="1">
    <citation type="submission" date="2020-12" db="EMBL/GenBank/DDBJ databases">
        <title>Metabolic potential, ecology and presence of endohyphal bacteria is reflected in genomic diversity of Mucoromycotina.</title>
        <authorList>
            <person name="Muszewska A."/>
            <person name="Okrasinska A."/>
            <person name="Steczkiewicz K."/>
            <person name="Drgas O."/>
            <person name="Orlowska M."/>
            <person name="Perlinska-Lenart U."/>
            <person name="Aleksandrzak-Piekarczyk T."/>
            <person name="Szatraj K."/>
            <person name="Zielenkiewicz U."/>
            <person name="Pilsyk S."/>
            <person name="Malc E."/>
            <person name="Mieczkowski P."/>
            <person name="Kruszewska J.S."/>
            <person name="Biernat P."/>
            <person name="Pawlowska J."/>
        </authorList>
    </citation>
    <scope>NUCLEOTIDE SEQUENCE</scope>
    <source>
        <strain evidence="14">WA0000051536</strain>
    </source>
</reference>
<evidence type="ECO:0000256" key="2">
    <source>
        <dbReference type="ARBA" id="ARBA00010210"/>
    </source>
</evidence>
<keyword evidence="6 11" id="KW-0156">Chromatin regulator</keyword>
<comment type="subcellular location">
    <subcellularLocation>
        <location evidence="1 11">Nucleus</location>
    </subcellularLocation>
</comment>
<dbReference type="GO" id="GO:0005634">
    <property type="term" value="C:nucleus"/>
    <property type="evidence" value="ECO:0007669"/>
    <property type="project" value="UniProtKB-SubCell"/>
</dbReference>
<evidence type="ECO:0000256" key="12">
    <source>
        <dbReference type="SAM" id="MobiDB-lite"/>
    </source>
</evidence>
<dbReference type="Pfam" id="PF12998">
    <property type="entry name" value="ING"/>
    <property type="match status" value="1"/>
</dbReference>
<dbReference type="EMBL" id="JAEPRA010000004">
    <property type="protein sequence ID" value="KAG2186892.1"/>
    <property type="molecule type" value="Genomic_DNA"/>
</dbReference>
<feature type="binding site" evidence="9">
    <location>
        <position position="238"/>
    </location>
    <ligand>
        <name>Zn(2+)</name>
        <dbReference type="ChEBI" id="CHEBI:29105"/>
        <label>1</label>
    </ligand>
</feature>
<feature type="site" description="Histone H3K4me3 binding" evidence="8">
    <location>
        <position position="258"/>
    </location>
</feature>
<keyword evidence="15" id="KW-1185">Reference proteome</keyword>
<dbReference type="FunFam" id="3.30.40.10:FF:000016">
    <property type="entry name" value="Inhibitor of growth protein"/>
    <property type="match status" value="1"/>
</dbReference>
<feature type="domain" description="PHD-type" evidence="13">
    <location>
        <begin position="233"/>
        <end position="282"/>
    </location>
</feature>
<feature type="compositionally biased region" description="Polar residues" evidence="12">
    <location>
        <begin position="198"/>
        <end position="219"/>
    </location>
</feature>